<keyword evidence="1" id="KW-1133">Transmembrane helix</keyword>
<keyword evidence="1" id="KW-0472">Membrane</keyword>
<feature type="transmembrane region" description="Helical" evidence="1">
    <location>
        <begin position="120"/>
        <end position="141"/>
    </location>
</feature>
<proteinExistence type="predicted"/>
<reference evidence="2" key="1">
    <citation type="submission" date="2021-01" db="EMBL/GenBank/DDBJ databases">
        <authorList>
            <person name="Corre E."/>
            <person name="Pelletier E."/>
            <person name="Niang G."/>
            <person name="Scheremetjew M."/>
            <person name="Finn R."/>
            <person name="Kale V."/>
            <person name="Holt S."/>
            <person name="Cochrane G."/>
            <person name="Meng A."/>
            <person name="Brown T."/>
            <person name="Cohen L."/>
        </authorList>
    </citation>
    <scope>NUCLEOTIDE SEQUENCE</scope>
    <source>
        <strain evidence="2">RCC1130</strain>
    </source>
</reference>
<evidence type="ECO:0000256" key="1">
    <source>
        <dbReference type="SAM" id="Phobius"/>
    </source>
</evidence>
<keyword evidence="1" id="KW-0812">Transmembrane</keyword>
<organism evidence="2">
    <name type="scientific">Calcidiscus leptoporus</name>
    <dbReference type="NCBI Taxonomy" id="127549"/>
    <lineage>
        <taxon>Eukaryota</taxon>
        <taxon>Haptista</taxon>
        <taxon>Haptophyta</taxon>
        <taxon>Prymnesiophyceae</taxon>
        <taxon>Coccolithales</taxon>
        <taxon>Calcidiscaceae</taxon>
        <taxon>Calcidiscus</taxon>
    </lineage>
</organism>
<accession>A0A7S0J0D1</accession>
<evidence type="ECO:0000313" key="2">
    <source>
        <dbReference type="EMBL" id="CAD8536559.1"/>
    </source>
</evidence>
<sequence>MLRADKEHLERDLKRSLLLLAEKELNFFEQCLNSVGTQAALIAGFASAIIVETASDLLLEASLGIQVAWIFATVLGMVLQILCVVSAMQLSILAAGLALRGPDGSMSYALAETRKEYRNVIRLFYSGLGSFHMSAALYGWAMFRWEVALTGTLVAVCLRFVPASPRHARTAAN</sequence>
<feature type="transmembrane region" description="Helical" evidence="1">
    <location>
        <begin position="67"/>
        <end position="99"/>
    </location>
</feature>
<protein>
    <submittedName>
        <fullName evidence="2">Uncharacterized protein</fullName>
    </submittedName>
</protein>
<dbReference type="EMBL" id="HBER01023657">
    <property type="protein sequence ID" value="CAD8536559.1"/>
    <property type="molecule type" value="Transcribed_RNA"/>
</dbReference>
<gene>
    <name evidence="2" type="ORF">CLEP1334_LOCUS11841</name>
</gene>
<name>A0A7S0J0D1_9EUKA</name>
<dbReference type="AlphaFoldDB" id="A0A7S0J0D1"/>